<dbReference type="GO" id="GO:0016740">
    <property type="term" value="F:transferase activity"/>
    <property type="evidence" value="ECO:0007669"/>
    <property type="project" value="UniProtKB-UniRule"/>
</dbReference>
<evidence type="ECO:0000256" key="4">
    <source>
        <dbReference type="ARBA" id="ARBA00022679"/>
    </source>
</evidence>
<dbReference type="Pfam" id="PF04821">
    <property type="entry name" value="TIMELESS"/>
    <property type="match status" value="1"/>
</dbReference>
<dbReference type="InterPro" id="IPR035246">
    <property type="entry name" value="Spermidine_synt_N"/>
</dbReference>
<evidence type="ECO:0000313" key="11">
    <source>
        <dbReference type="EMBL" id="KAG7168004.1"/>
    </source>
</evidence>
<keyword evidence="12" id="KW-1185">Reference proteome</keyword>
<evidence type="ECO:0000256" key="6">
    <source>
        <dbReference type="ARBA" id="ARBA00023306"/>
    </source>
</evidence>
<dbReference type="Gene3D" id="3.40.50.150">
    <property type="entry name" value="Vaccinia Virus protein VP39"/>
    <property type="match status" value="2"/>
</dbReference>
<dbReference type="PANTHER" id="PTHR22940:SF4">
    <property type="entry name" value="PROTEIN TIMELESS HOMOLOG"/>
    <property type="match status" value="1"/>
</dbReference>
<organism evidence="11 12">
    <name type="scientific">Homarus americanus</name>
    <name type="common">American lobster</name>
    <dbReference type="NCBI Taxonomy" id="6706"/>
    <lineage>
        <taxon>Eukaryota</taxon>
        <taxon>Metazoa</taxon>
        <taxon>Ecdysozoa</taxon>
        <taxon>Arthropoda</taxon>
        <taxon>Crustacea</taxon>
        <taxon>Multicrustacea</taxon>
        <taxon>Malacostraca</taxon>
        <taxon>Eumalacostraca</taxon>
        <taxon>Eucarida</taxon>
        <taxon>Decapoda</taxon>
        <taxon>Pleocyemata</taxon>
        <taxon>Astacidea</taxon>
        <taxon>Nephropoidea</taxon>
        <taxon>Nephropidae</taxon>
        <taxon>Homarus</taxon>
    </lineage>
</organism>
<comment type="similarity">
    <text evidence="2">Belongs to the spermidine/spermine synthase family.</text>
</comment>
<dbReference type="Pfam" id="PF26019">
    <property type="entry name" value="HTH_TIMELESS"/>
    <property type="match status" value="2"/>
</dbReference>
<keyword evidence="4 7" id="KW-0808">Transferase</keyword>
<dbReference type="SUPFAM" id="SSF53335">
    <property type="entry name" value="S-adenosyl-L-methionine-dependent methyltransferases"/>
    <property type="match status" value="1"/>
</dbReference>
<comment type="similarity">
    <text evidence="3">Belongs to the timeless family.</text>
</comment>
<keyword evidence="7" id="KW-0620">Polyamine biosynthesis</keyword>
<comment type="subcellular location">
    <subcellularLocation>
        <location evidence="1">Nucleus</location>
    </subcellularLocation>
</comment>
<dbReference type="Pfam" id="PF17284">
    <property type="entry name" value="Spermine_synt_N"/>
    <property type="match status" value="1"/>
</dbReference>
<evidence type="ECO:0000256" key="5">
    <source>
        <dbReference type="ARBA" id="ARBA00023242"/>
    </source>
</evidence>
<dbReference type="InterPro" id="IPR007725">
    <property type="entry name" value="TIMELESS_C"/>
</dbReference>
<evidence type="ECO:0000256" key="2">
    <source>
        <dbReference type="ARBA" id="ARBA00007867"/>
    </source>
</evidence>
<feature type="compositionally biased region" description="Basic residues" evidence="9">
    <location>
        <begin position="1259"/>
        <end position="1270"/>
    </location>
</feature>
<feature type="active site" description="Proton acceptor" evidence="7">
    <location>
        <position position="1541"/>
    </location>
</feature>
<accession>A0A8J5MYN5</accession>
<gene>
    <name evidence="11" type="ORF">Hamer_G018435</name>
</gene>
<dbReference type="PANTHER" id="PTHR22940">
    <property type="entry name" value="TIMEOUT/TIMELESS-2"/>
    <property type="match status" value="1"/>
</dbReference>
<evidence type="ECO:0000256" key="1">
    <source>
        <dbReference type="ARBA" id="ARBA00004123"/>
    </source>
</evidence>
<dbReference type="Gene3D" id="2.30.140.10">
    <property type="entry name" value="Spermidine synthase, tetramerisation domain"/>
    <property type="match status" value="1"/>
</dbReference>
<dbReference type="GO" id="GO:0048511">
    <property type="term" value="P:rhythmic process"/>
    <property type="evidence" value="ECO:0007669"/>
    <property type="project" value="UniProtKB-KW"/>
</dbReference>
<dbReference type="Pfam" id="PF01564">
    <property type="entry name" value="Spermine_synth"/>
    <property type="match status" value="2"/>
</dbReference>
<dbReference type="Proteomes" id="UP000747542">
    <property type="component" value="Unassembled WGS sequence"/>
</dbReference>
<feature type="compositionally biased region" description="Polar residues" evidence="9">
    <location>
        <begin position="1317"/>
        <end position="1327"/>
    </location>
</feature>
<dbReference type="PROSITE" id="PS51006">
    <property type="entry name" value="PABS_2"/>
    <property type="match status" value="1"/>
</dbReference>
<dbReference type="InterPro" id="IPR030374">
    <property type="entry name" value="PABS"/>
</dbReference>
<evidence type="ECO:0000256" key="8">
    <source>
        <dbReference type="SAM" id="Coils"/>
    </source>
</evidence>
<evidence type="ECO:0000256" key="9">
    <source>
        <dbReference type="SAM" id="MobiDB-lite"/>
    </source>
</evidence>
<dbReference type="GO" id="GO:0031298">
    <property type="term" value="C:replication fork protection complex"/>
    <property type="evidence" value="ECO:0007669"/>
    <property type="project" value="TreeGrafter"/>
</dbReference>
<sequence length="1659" mass="190258">MADALLHAELLAACSALGYSDGVKYYKEADCLETIKDLVRYLRKDDESHETRRVLGETRVVQTDLLPIIRDHGQEAELFEITVRLLVNLTNPALLLFREELPEEKVTRQQFLQLISQQQGYKGAFIDDKLWGVLVGRLGELLQLEWEERQEEDKMLIERILILVRNVLSVPASPEEEKRTDDDASVHDQVLWALHLSGFEDLLLYVASSEREQELCMHVLEIISLMLREQDASQLAAADIGRSRTEKERDQKELLELRQREAAYRRQRKNKHYGARHSRFGGTYYVQNMKSISDRDLISHRPLTDLRSLDLDRAKRPKKINKNNEPLIDCSVTRRSTLAIRLFLQEFCVEFLNGAYNSIMYAVKDNLDRARAQDHDESYYLWAIKFFMEFNRHHQFKVELVSETLSVQTVHYIQTNLETYYETMTTDKKKIPLWSRRMHRALGAYRELLSTLAAMDRSESESVRESSKVLESKVFYVVEYRELVLTLLQVYNPKKMTPTYLKDLIETTHIFLKLLEGFCGKRKRLMVQKVKKVGKKKTATKKTTDGQLTEDKLQDLWDEMSSELSAVVQGEAGDLPDTIPFDTLSEAAEEDQKESAMRRINKLLRNKEMAEAVSLMRSSREVWPEGNIFGPDGMDASEEFLALREIFMADLNPAEGEEPPEEEYDEEEQEEEEEVRVRITEQEFDFLGFLRRFANTNVMQSYGRLFKRYQSNSAHTNHCILKMYHRIAWDAKLPAIFFQASLFCVFQRAMEDPRRSSDESVREIGKFGKYIFRQFLKVAENSTKVYVELLFWKTNRDAVEIECGYEEQGGKVATKKAWREEEEDELHRLFEEFKDVPAEERVGKDTVDLILQNLINQTRTRRMVIKKLKDMGLVTHINEVKRKPLKLKCPRVWSEEEEEELKMLFEEHKGAMDVVGRIMDNTMEKRPKHRIIEKILELGLVSDRKELYKKRPTKAKPRVDMRSRGELFLAANRGSESDDSGRERGDESLDESHVAKKPSRRPAYVPPVATPALISQALNAVLEGNMQEAVEWMAGILQDVADDREEDGDFEPVPVLAITAACTDAMEDDAFHKLLKLVGIRPPQSHEEMFWRVPSRLSVAALRDRAQYLRQGMAGGIIDMENADVPLEPVEEEEEDTKKKKKKRSSKEPKRKQSKPKTPKRNKSPENNNLQDDFSDSENLDPEDKENFNRKPRASGGDDGMVPLAARTPQRVEDSSDDDIPLTFLSGDPTPSSSKARGPKRRIVSDPEKSDGNSEKASTRGKKSKKKRRLILNDDSDEEEGEVEDSPVVESHALVLRLDTESTETEKRAGGIGSTVDRATQKPSQSRRMLDSDSEGSFIEICHPPPPATHHQRDCHLPSANHHRPQPPISRNYITIQVWAMDQDLKGWYTEQSPMWPGQAFSLQIEKILHEKKSKFQNIQVLESTHYGKMLVLDGAIQFTERDEASYQEMITFLPLNSHPHPKKVLVVGGGDGGVARECSRHPAVEEVVQCEIDAEVIEACKTFVPSMGCGFSNPKLTLYTGDGAQFLEKTNDKFDVIITDASDPVVNGDGGGGECMWLDAALISRLVKNCHEIFPVVEYAYTCTPSYPSGQIGFILCSKNEASRKSWLFCVATNFRDPVTVWDCEKATALSLKYYNADIHRASFVMPTFMRNILKDAR</sequence>
<feature type="compositionally biased region" description="Basic and acidic residues" evidence="9">
    <location>
        <begin position="1298"/>
        <end position="1309"/>
    </location>
</feature>
<feature type="compositionally biased region" description="Basic residues" evidence="9">
    <location>
        <begin position="1139"/>
        <end position="1162"/>
    </location>
</feature>
<dbReference type="InterPro" id="IPR029063">
    <property type="entry name" value="SAM-dependent_MTases_sf"/>
</dbReference>
<dbReference type="Pfam" id="PF05029">
    <property type="entry name" value="TIMELESS_C"/>
    <property type="match status" value="1"/>
</dbReference>
<feature type="domain" description="PABS" evidence="10">
    <location>
        <begin position="1386"/>
        <end position="1549"/>
    </location>
</feature>
<feature type="compositionally biased region" description="Acidic residues" evidence="9">
    <location>
        <begin position="1274"/>
        <end position="1287"/>
    </location>
</feature>
<dbReference type="GO" id="GO:0000076">
    <property type="term" value="P:DNA replication checkpoint signaling"/>
    <property type="evidence" value="ECO:0007669"/>
    <property type="project" value="TreeGrafter"/>
</dbReference>
<comment type="caution">
    <text evidence="11">The sequence shown here is derived from an EMBL/GenBank/DDBJ whole genome shotgun (WGS) entry which is preliminary data.</text>
</comment>
<name>A0A8J5MYN5_HOMAM</name>
<dbReference type="GO" id="GO:0043111">
    <property type="term" value="P:replication fork arrest"/>
    <property type="evidence" value="ECO:0007669"/>
    <property type="project" value="TreeGrafter"/>
</dbReference>
<dbReference type="GO" id="GO:0006281">
    <property type="term" value="P:DNA repair"/>
    <property type="evidence" value="ECO:0007669"/>
    <property type="project" value="TreeGrafter"/>
</dbReference>
<proteinExistence type="inferred from homology"/>
<dbReference type="GO" id="GO:0009649">
    <property type="term" value="P:entrainment of circadian clock"/>
    <property type="evidence" value="ECO:0007669"/>
    <property type="project" value="TreeGrafter"/>
</dbReference>
<dbReference type="EMBL" id="JAHLQT010021080">
    <property type="protein sequence ID" value="KAG7168004.1"/>
    <property type="molecule type" value="Genomic_DNA"/>
</dbReference>
<dbReference type="GO" id="GO:0003677">
    <property type="term" value="F:DNA binding"/>
    <property type="evidence" value="ECO:0007669"/>
    <property type="project" value="TreeGrafter"/>
</dbReference>
<feature type="compositionally biased region" description="Basic and acidic residues" evidence="9">
    <location>
        <begin position="975"/>
        <end position="994"/>
    </location>
</feature>
<evidence type="ECO:0000256" key="3">
    <source>
        <dbReference type="ARBA" id="ARBA00008174"/>
    </source>
</evidence>
<feature type="region of interest" description="Disordered" evidence="9">
    <location>
        <begin position="1128"/>
        <end position="1333"/>
    </location>
</feature>
<reference evidence="11" key="1">
    <citation type="journal article" date="2021" name="Sci. Adv.">
        <title>The American lobster genome reveals insights on longevity, neural, and immune adaptations.</title>
        <authorList>
            <person name="Polinski J.M."/>
            <person name="Zimin A.V."/>
            <person name="Clark K.F."/>
            <person name="Kohn A.B."/>
            <person name="Sadowski N."/>
            <person name="Timp W."/>
            <person name="Ptitsyn A."/>
            <person name="Khanna P."/>
            <person name="Romanova D.Y."/>
            <person name="Williams P."/>
            <person name="Greenwood S.J."/>
            <person name="Moroz L.L."/>
            <person name="Walt D.R."/>
            <person name="Bodnar A.G."/>
        </authorList>
    </citation>
    <scope>NUCLEOTIDE SEQUENCE</scope>
    <source>
        <strain evidence="11">GMGI-L3</strain>
    </source>
</reference>
<evidence type="ECO:0000313" key="12">
    <source>
        <dbReference type="Proteomes" id="UP000747542"/>
    </source>
</evidence>
<keyword evidence="5" id="KW-0539">Nucleus</keyword>
<dbReference type="InterPro" id="IPR030373">
    <property type="entry name" value="PABS_CS"/>
</dbReference>
<keyword evidence="8" id="KW-0175">Coiled coil</keyword>
<dbReference type="GO" id="GO:0006596">
    <property type="term" value="P:polyamine biosynthetic process"/>
    <property type="evidence" value="ECO:0007669"/>
    <property type="project" value="UniProtKB-UniRule"/>
</dbReference>
<feature type="region of interest" description="Disordered" evidence="9">
    <location>
        <begin position="949"/>
        <end position="1003"/>
    </location>
</feature>
<keyword evidence="6" id="KW-0131">Cell cycle</keyword>
<dbReference type="HAMAP" id="MF_00198">
    <property type="entry name" value="Spermidine_synth"/>
    <property type="match status" value="1"/>
</dbReference>
<dbReference type="InterPro" id="IPR006906">
    <property type="entry name" value="Timeless_N"/>
</dbReference>
<feature type="compositionally biased region" description="Acidic residues" evidence="9">
    <location>
        <begin position="1173"/>
        <end position="1184"/>
    </location>
</feature>
<feature type="coiled-coil region" evidence="8">
    <location>
        <begin position="586"/>
        <end position="613"/>
    </location>
</feature>
<feature type="compositionally biased region" description="Basic and acidic residues" evidence="9">
    <location>
        <begin position="1243"/>
        <end position="1258"/>
    </location>
</feature>
<dbReference type="PROSITE" id="PS01330">
    <property type="entry name" value="PABS_1"/>
    <property type="match status" value="1"/>
</dbReference>
<dbReference type="InterPro" id="IPR001045">
    <property type="entry name" value="Spermi_synthase"/>
</dbReference>
<evidence type="ECO:0000256" key="7">
    <source>
        <dbReference type="PROSITE-ProRule" id="PRU00354"/>
    </source>
</evidence>
<evidence type="ECO:0000259" key="10">
    <source>
        <dbReference type="PROSITE" id="PS51006"/>
    </source>
</evidence>
<protein>
    <submittedName>
        <fullName evidence="11">Protein timeless-like 2</fullName>
    </submittedName>
</protein>
<feature type="region of interest" description="Disordered" evidence="9">
    <location>
        <begin position="1347"/>
        <end position="1368"/>
    </location>
</feature>
<dbReference type="InterPro" id="IPR044998">
    <property type="entry name" value="Timeless"/>
</dbReference>
<dbReference type="InterPro" id="IPR037163">
    <property type="entry name" value="Spermidine_synt_N_sf"/>
</dbReference>